<evidence type="ECO:0000313" key="6">
    <source>
        <dbReference type="EMBL" id="KEO90780.1"/>
    </source>
</evidence>
<proteinExistence type="predicted"/>
<dbReference type="InterPro" id="IPR020449">
    <property type="entry name" value="Tscrpt_reg_AraC-type_HTH"/>
</dbReference>
<keyword evidence="3" id="KW-0804">Transcription</keyword>
<dbReference type="InterPro" id="IPR009057">
    <property type="entry name" value="Homeodomain-like_sf"/>
</dbReference>
<protein>
    <recommendedName>
        <fullName evidence="5">HTH araC/xylS-type domain-containing protein</fullName>
    </recommendedName>
</protein>
<dbReference type="AlphaFoldDB" id="A0A074MDF3"/>
<feature type="transmembrane region" description="Helical" evidence="4">
    <location>
        <begin position="152"/>
        <end position="177"/>
    </location>
</feature>
<dbReference type="PROSITE" id="PS01124">
    <property type="entry name" value="HTH_ARAC_FAMILY_2"/>
    <property type="match status" value="1"/>
</dbReference>
<reference evidence="6 7" key="1">
    <citation type="submission" date="2014-04" db="EMBL/GenBank/DDBJ databases">
        <title>A comprehensive comparison of genomes of Erythrobacter spp. strains.</title>
        <authorList>
            <person name="Zheng Q."/>
        </authorList>
    </citation>
    <scope>NUCLEOTIDE SEQUENCE [LARGE SCALE GENOMIC DNA]</scope>
    <source>
        <strain evidence="6 7">DSM 6997</strain>
    </source>
</reference>
<dbReference type="PANTHER" id="PTHR43280">
    <property type="entry name" value="ARAC-FAMILY TRANSCRIPTIONAL REGULATOR"/>
    <property type="match status" value="1"/>
</dbReference>
<comment type="caution">
    <text evidence="6">The sequence shown here is derived from an EMBL/GenBank/DDBJ whole genome shotgun (WGS) entry which is preliminary data.</text>
</comment>
<dbReference type="PANTHER" id="PTHR43280:SF29">
    <property type="entry name" value="ARAC-FAMILY TRANSCRIPTIONAL REGULATOR"/>
    <property type="match status" value="1"/>
</dbReference>
<evidence type="ECO:0000313" key="7">
    <source>
        <dbReference type="Proteomes" id="UP000027647"/>
    </source>
</evidence>
<dbReference type="Gene3D" id="1.10.10.60">
    <property type="entry name" value="Homeodomain-like"/>
    <property type="match status" value="1"/>
</dbReference>
<keyword evidence="4" id="KW-0812">Transmembrane</keyword>
<keyword evidence="2" id="KW-0238">DNA-binding</keyword>
<keyword evidence="7" id="KW-1185">Reference proteome</keyword>
<name>A0A074MDF3_ERYLO</name>
<dbReference type="GO" id="GO:0043565">
    <property type="term" value="F:sequence-specific DNA binding"/>
    <property type="evidence" value="ECO:0007669"/>
    <property type="project" value="InterPro"/>
</dbReference>
<dbReference type="Pfam" id="PF12833">
    <property type="entry name" value="HTH_18"/>
    <property type="match status" value="1"/>
</dbReference>
<dbReference type="InterPro" id="IPR018062">
    <property type="entry name" value="HTH_AraC-typ_CS"/>
</dbReference>
<sequence>MIEQWDYLIRLISIGSGLTLIAMVVASEVRLAIRVPLIGMLVGSVGYMLNSSLMTTRGPMSPWVDFIALSTPFWIWLFGRRLFEREPERRIILVAAALMVLGWFLSNFVPIAGVTGFLVLHTVALLLVADLVRVGIFERDDDLIEERRMVRLWLPLLVALQAGQILMIEMLELISIVDSRQPVVSVVNSFVILVIMLFASITLFRTNRDLLPAQGEEEPANPDKELIPDLDLSPSEKVLHDKLTTAMEDGAYTAPGLTIAALADQLDTPAHRLRALINSRLGHRNFSAFLNRYRIAEAQRMLSSSEHVDLPVLTIAMDLGYNSLPPFNRAFRELTGSTPSEYRRRAFVEEPLEPEAIAADQN</sequence>
<feature type="transmembrane region" description="Helical" evidence="4">
    <location>
        <begin position="7"/>
        <end position="26"/>
    </location>
</feature>
<evidence type="ECO:0000256" key="3">
    <source>
        <dbReference type="ARBA" id="ARBA00023163"/>
    </source>
</evidence>
<keyword evidence="4" id="KW-0472">Membrane</keyword>
<dbReference type="PRINTS" id="PR00032">
    <property type="entry name" value="HTHARAC"/>
</dbReference>
<organism evidence="6 7">
    <name type="scientific">Erythrobacter longus</name>
    <dbReference type="NCBI Taxonomy" id="1044"/>
    <lineage>
        <taxon>Bacteria</taxon>
        <taxon>Pseudomonadati</taxon>
        <taxon>Pseudomonadota</taxon>
        <taxon>Alphaproteobacteria</taxon>
        <taxon>Sphingomonadales</taxon>
        <taxon>Erythrobacteraceae</taxon>
        <taxon>Erythrobacter/Porphyrobacter group</taxon>
        <taxon>Erythrobacter</taxon>
    </lineage>
</organism>
<gene>
    <name evidence="6" type="ORF">EH31_07005</name>
</gene>
<dbReference type="STRING" id="1044.EH31_07005"/>
<dbReference type="Proteomes" id="UP000027647">
    <property type="component" value="Unassembled WGS sequence"/>
</dbReference>
<dbReference type="GO" id="GO:0003700">
    <property type="term" value="F:DNA-binding transcription factor activity"/>
    <property type="evidence" value="ECO:0007669"/>
    <property type="project" value="InterPro"/>
</dbReference>
<feature type="transmembrane region" description="Helical" evidence="4">
    <location>
        <begin position="115"/>
        <end position="132"/>
    </location>
</feature>
<evidence type="ECO:0000256" key="4">
    <source>
        <dbReference type="SAM" id="Phobius"/>
    </source>
</evidence>
<dbReference type="RefSeq" id="WP_051699026.1">
    <property type="nucleotide sequence ID" value="NZ_JMIW01000002.1"/>
</dbReference>
<dbReference type="EMBL" id="JMIW01000002">
    <property type="protein sequence ID" value="KEO90780.1"/>
    <property type="molecule type" value="Genomic_DNA"/>
</dbReference>
<feature type="transmembrane region" description="Helical" evidence="4">
    <location>
        <begin position="31"/>
        <end position="49"/>
    </location>
</feature>
<accession>A0A074MDF3</accession>
<dbReference type="SMART" id="SM00342">
    <property type="entry name" value="HTH_ARAC"/>
    <property type="match status" value="1"/>
</dbReference>
<evidence type="ECO:0000259" key="5">
    <source>
        <dbReference type="PROSITE" id="PS01124"/>
    </source>
</evidence>
<keyword evidence="4" id="KW-1133">Transmembrane helix</keyword>
<evidence type="ECO:0000256" key="1">
    <source>
        <dbReference type="ARBA" id="ARBA00023015"/>
    </source>
</evidence>
<keyword evidence="1" id="KW-0805">Transcription regulation</keyword>
<dbReference type="PROSITE" id="PS00041">
    <property type="entry name" value="HTH_ARAC_FAMILY_1"/>
    <property type="match status" value="1"/>
</dbReference>
<dbReference type="InterPro" id="IPR018060">
    <property type="entry name" value="HTH_AraC"/>
</dbReference>
<feature type="transmembrane region" description="Helical" evidence="4">
    <location>
        <begin position="183"/>
        <end position="204"/>
    </location>
</feature>
<feature type="transmembrane region" description="Helical" evidence="4">
    <location>
        <begin position="91"/>
        <end position="109"/>
    </location>
</feature>
<dbReference type="eggNOG" id="COG2207">
    <property type="taxonomic scope" value="Bacteria"/>
</dbReference>
<evidence type="ECO:0000256" key="2">
    <source>
        <dbReference type="ARBA" id="ARBA00023125"/>
    </source>
</evidence>
<dbReference type="OrthoDB" id="5492415at2"/>
<dbReference type="SUPFAM" id="SSF46689">
    <property type="entry name" value="Homeodomain-like"/>
    <property type="match status" value="1"/>
</dbReference>
<feature type="domain" description="HTH araC/xylS-type" evidence="5">
    <location>
        <begin position="241"/>
        <end position="345"/>
    </location>
</feature>